<organism evidence="2 3">
    <name type="scientific">Beauveria bassiana (strain ARSEF 2860)</name>
    <name type="common">White muscardine disease fungus</name>
    <name type="synonym">Tritirachium shiotae</name>
    <dbReference type="NCBI Taxonomy" id="655819"/>
    <lineage>
        <taxon>Eukaryota</taxon>
        <taxon>Fungi</taxon>
        <taxon>Dikarya</taxon>
        <taxon>Ascomycota</taxon>
        <taxon>Pezizomycotina</taxon>
        <taxon>Sordariomycetes</taxon>
        <taxon>Hypocreomycetidae</taxon>
        <taxon>Hypocreales</taxon>
        <taxon>Cordycipitaceae</taxon>
        <taxon>Beauveria</taxon>
    </lineage>
</organism>
<dbReference type="EMBL" id="JH725276">
    <property type="protein sequence ID" value="EJP60734.1"/>
    <property type="molecule type" value="Genomic_DNA"/>
</dbReference>
<evidence type="ECO:0000313" key="3">
    <source>
        <dbReference type="Proteomes" id="UP000002762"/>
    </source>
</evidence>
<dbReference type="AlphaFoldDB" id="J4KKM9"/>
<name>J4KKM9_BEAB2</name>
<proteinExistence type="predicted"/>
<keyword evidence="3" id="KW-1185">Reference proteome</keyword>
<protein>
    <submittedName>
        <fullName evidence="2">Uncharacterized protein</fullName>
    </submittedName>
</protein>
<dbReference type="HOGENOM" id="CLU_882740_0_0_1"/>
<feature type="compositionally biased region" description="Polar residues" evidence="1">
    <location>
        <begin position="231"/>
        <end position="245"/>
    </location>
</feature>
<accession>J4KKM9</accession>
<gene>
    <name evidence="2" type="ORF">BBA_10316</name>
</gene>
<feature type="compositionally biased region" description="Basic and acidic residues" evidence="1">
    <location>
        <begin position="298"/>
        <end position="315"/>
    </location>
</feature>
<sequence length="315" mass="33911">MKSGHPRLCGEALRKAVRFLVHEPCTIINALLSFWKGMLPPTVSQAVADVAHAVASLNRNARAGASVVINLLDRVLARLLLWPPDDLCHIFDYIRTPGQKLVLESARQNVLASNDADGHTTDVRDCDSSHDADSGSSSDSDGGSDVDAENDYSDDSSSSDTGGKASGRSKKRGTARSPSVASSDNVHADNSPDDNAGENRPRLHKRQRVAHDEGGMTPVRRQNFMPRSGGRLSQSPRRAQSSSMLSPPAPHNLSETESDKVSDCGKASAPSFGEWQLQNAALKCVTIDGLPRINCSSNERRRIPIADGERGDRKD</sequence>
<dbReference type="RefSeq" id="XP_008603635.1">
    <property type="nucleotide sequence ID" value="XM_008605413.1"/>
</dbReference>
<evidence type="ECO:0000313" key="2">
    <source>
        <dbReference type="EMBL" id="EJP60734.1"/>
    </source>
</evidence>
<evidence type="ECO:0000256" key="1">
    <source>
        <dbReference type="SAM" id="MobiDB-lite"/>
    </source>
</evidence>
<feature type="compositionally biased region" description="Basic and acidic residues" evidence="1">
    <location>
        <begin position="116"/>
        <end position="133"/>
    </location>
</feature>
<dbReference type="GeneID" id="19893328"/>
<feature type="region of interest" description="Disordered" evidence="1">
    <location>
        <begin position="296"/>
        <end position="315"/>
    </location>
</feature>
<feature type="compositionally biased region" description="Polar residues" evidence="1">
    <location>
        <begin position="176"/>
        <end position="185"/>
    </location>
</feature>
<feature type="region of interest" description="Disordered" evidence="1">
    <location>
        <begin position="114"/>
        <end position="272"/>
    </location>
</feature>
<dbReference type="InParanoid" id="J4KKM9"/>
<reference evidence="2 3" key="1">
    <citation type="journal article" date="2012" name="Sci. Rep.">
        <title>Genomic perspectives on the evolution of fungal entomopathogenicity in Beauveria bassiana.</title>
        <authorList>
            <person name="Xiao G."/>
            <person name="Ying S.H."/>
            <person name="Zheng P."/>
            <person name="Wang Z.L."/>
            <person name="Zhang S."/>
            <person name="Xie X.Q."/>
            <person name="Shang Y."/>
            <person name="St Leger R.J."/>
            <person name="Zhao G.P."/>
            <person name="Wang C."/>
            <person name="Feng M.G."/>
        </authorList>
    </citation>
    <scope>NUCLEOTIDE SEQUENCE [LARGE SCALE GENOMIC DNA]</scope>
    <source>
        <strain evidence="2 3">ARSEF 2860</strain>
    </source>
</reference>
<dbReference type="Proteomes" id="UP000002762">
    <property type="component" value="Unassembled WGS sequence"/>
</dbReference>
<feature type="compositionally biased region" description="Acidic residues" evidence="1">
    <location>
        <begin position="142"/>
        <end position="154"/>
    </location>
</feature>